<accession>A0A2G9YHP2</accession>
<proteinExistence type="predicted"/>
<feature type="domain" description="HNH nuclease" evidence="1">
    <location>
        <begin position="4"/>
        <end position="57"/>
    </location>
</feature>
<organism evidence="2 3">
    <name type="scientific">Candidatus Sherwoodlollariibacterium unditelluris</name>
    <dbReference type="NCBI Taxonomy" id="1974757"/>
    <lineage>
        <taxon>Bacteria</taxon>
        <taxon>Pseudomonadati</taxon>
        <taxon>Candidatus Omnitrophota</taxon>
        <taxon>Candidatus Sherwoodlollariibacterium</taxon>
    </lineage>
</organism>
<dbReference type="InterPro" id="IPR002711">
    <property type="entry name" value="HNH"/>
</dbReference>
<dbReference type="AlphaFoldDB" id="A0A2G9YHP2"/>
<gene>
    <name evidence="2" type="ORF">COX41_06550</name>
</gene>
<dbReference type="SMART" id="SM00507">
    <property type="entry name" value="HNHc"/>
    <property type="match status" value="1"/>
</dbReference>
<protein>
    <recommendedName>
        <fullName evidence="1">HNH nuclease domain-containing protein</fullName>
    </recommendedName>
</protein>
<reference evidence="2 3" key="1">
    <citation type="submission" date="2017-09" db="EMBL/GenBank/DDBJ databases">
        <title>Depth-based differentiation of microbial function through sediment-hosted aquifers and enrichment of novel symbionts in the deep terrestrial subsurface.</title>
        <authorList>
            <person name="Probst A.J."/>
            <person name="Ladd B."/>
            <person name="Jarett J.K."/>
            <person name="Geller-Mcgrath D.E."/>
            <person name="Sieber C.M."/>
            <person name="Emerson J.B."/>
            <person name="Anantharaman K."/>
            <person name="Thomas B.C."/>
            <person name="Malmstrom R."/>
            <person name="Stieglmeier M."/>
            <person name="Klingl A."/>
            <person name="Woyke T."/>
            <person name="Ryan C.M."/>
            <person name="Banfield J.F."/>
        </authorList>
    </citation>
    <scope>NUCLEOTIDE SEQUENCE [LARGE SCALE GENOMIC DNA]</scope>
    <source>
        <strain evidence="2">CG23_combo_of_CG06-09_8_20_14_all_41_10</strain>
    </source>
</reference>
<dbReference type="EMBL" id="PCRK01000168">
    <property type="protein sequence ID" value="PIP18745.1"/>
    <property type="molecule type" value="Genomic_DNA"/>
</dbReference>
<dbReference type="Gene3D" id="1.10.30.50">
    <property type="match status" value="1"/>
</dbReference>
<dbReference type="CDD" id="cd00085">
    <property type="entry name" value="HNHc"/>
    <property type="match status" value="1"/>
</dbReference>
<dbReference type="InterPro" id="IPR003615">
    <property type="entry name" value="HNH_nuc"/>
</dbReference>
<evidence type="ECO:0000313" key="3">
    <source>
        <dbReference type="Proteomes" id="UP000231292"/>
    </source>
</evidence>
<dbReference type="Pfam" id="PF01844">
    <property type="entry name" value="HNH"/>
    <property type="match status" value="1"/>
</dbReference>
<name>A0A2G9YHP2_9BACT</name>
<dbReference type="GO" id="GO:0008270">
    <property type="term" value="F:zinc ion binding"/>
    <property type="evidence" value="ECO:0007669"/>
    <property type="project" value="InterPro"/>
</dbReference>
<sequence>MPRDVILKVVRRDGQICQECCKPVSDNQAEFDHIIPFFKGGCSTVENLRLIHKKCNRRKGSSLKKILSENPIEHLWELRKQSKKRKK</sequence>
<comment type="caution">
    <text evidence="2">The sequence shown here is derived from an EMBL/GenBank/DDBJ whole genome shotgun (WGS) entry which is preliminary data.</text>
</comment>
<evidence type="ECO:0000313" key="2">
    <source>
        <dbReference type="EMBL" id="PIP18745.1"/>
    </source>
</evidence>
<dbReference type="InterPro" id="IPR052892">
    <property type="entry name" value="NA-targeting_endonuclease"/>
</dbReference>
<dbReference type="PANTHER" id="PTHR33877">
    <property type="entry name" value="SLL1193 PROTEIN"/>
    <property type="match status" value="1"/>
</dbReference>
<dbReference type="GO" id="GO:0004519">
    <property type="term" value="F:endonuclease activity"/>
    <property type="evidence" value="ECO:0007669"/>
    <property type="project" value="InterPro"/>
</dbReference>
<dbReference type="PANTHER" id="PTHR33877:SF2">
    <property type="entry name" value="OS07G0170200 PROTEIN"/>
    <property type="match status" value="1"/>
</dbReference>
<dbReference type="GO" id="GO:0003676">
    <property type="term" value="F:nucleic acid binding"/>
    <property type="evidence" value="ECO:0007669"/>
    <property type="project" value="InterPro"/>
</dbReference>
<evidence type="ECO:0000259" key="1">
    <source>
        <dbReference type="SMART" id="SM00507"/>
    </source>
</evidence>
<dbReference type="Proteomes" id="UP000231292">
    <property type="component" value="Unassembled WGS sequence"/>
</dbReference>